<sequence length="27" mass="2862">MCTSKTLSGIVASICGYNICVTTRIRA</sequence>
<proteinExistence type="predicted"/>
<dbReference type="AlphaFoldDB" id="A0A0B0MJF0"/>
<name>A0A0B0MJF0_GOSAR</name>
<organism evidence="1 2">
    <name type="scientific">Gossypium arboreum</name>
    <name type="common">Tree cotton</name>
    <name type="synonym">Gossypium nanking</name>
    <dbReference type="NCBI Taxonomy" id="29729"/>
    <lineage>
        <taxon>Eukaryota</taxon>
        <taxon>Viridiplantae</taxon>
        <taxon>Streptophyta</taxon>
        <taxon>Embryophyta</taxon>
        <taxon>Tracheophyta</taxon>
        <taxon>Spermatophyta</taxon>
        <taxon>Magnoliopsida</taxon>
        <taxon>eudicotyledons</taxon>
        <taxon>Gunneridae</taxon>
        <taxon>Pentapetalae</taxon>
        <taxon>rosids</taxon>
        <taxon>malvids</taxon>
        <taxon>Malvales</taxon>
        <taxon>Malvaceae</taxon>
        <taxon>Malvoideae</taxon>
        <taxon>Gossypium</taxon>
    </lineage>
</organism>
<protein>
    <submittedName>
        <fullName evidence="1">Uncharacterized protein</fullName>
    </submittedName>
</protein>
<dbReference type="Proteomes" id="UP000032142">
    <property type="component" value="Unassembled WGS sequence"/>
</dbReference>
<comment type="caution">
    <text evidence="1">The sequence shown here is derived from an EMBL/GenBank/DDBJ whole genome shotgun (WGS) entry which is preliminary data.</text>
</comment>
<gene>
    <name evidence="1" type="ORF">F383_38996</name>
</gene>
<keyword evidence="2" id="KW-1185">Reference proteome</keyword>
<evidence type="ECO:0000313" key="2">
    <source>
        <dbReference type="Proteomes" id="UP000032142"/>
    </source>
</evidence>
<reference evidence="2" key="1">
    <citation type="submission" date="2014-09" db="EMBL/GenBank/DDBJ databases">
        <authorList>
            <person name="Mudge J."/>
            <person name="Ramaraj T."/>
            <person name="Lindquist I.E."/>
            <person name="Bharti A.K."/>
            <person name="Sundararajan A."/>
            <person name="Cameron C.T."/>
            <person name="Woodward J.E."/>
            <person name="May G.D."/>
            <person name="Brubaker C."/>
            <person name="Broadhvest J."/>
            <person name="Wilkins T.A."/>
        </authorList>
    </citation>
    <scope>NUCLEOTIDE SEQUENCE</scope>
    <source>
        <strain evidence="2">cv. AKA8401</strain>
    </source>
</reference>
<accession>A0A0B0MJF0</accession>
<dbReference type="EMBL" id="JRRC01132304">
    <property type="protein sequence ID" value="KHG00507.1"/>
    <property type="molecule type" value="Genomic_DNA"/>
</dbReference>
<evidence type="ECO:0000313" key="1">
    <source>
        <dbReference type="EMBL" id="KHG00507.1"/>
    </source>
</evidence>